<accession>A0A7D5PEP9</accession>
<feature type="region of interest" description="Disordered" evidence="1">
    <location>
        <begin position="170"/>
        <end position="194"/>
    </location>
</feature>
<keyword evidence="2" id="KW-0812">Transmembrane</keyword>
<organism evidence="3 4">
    <name type="scientific">Halosimplex pelagicum</name>
    <dbReference type="NCBI Taxonomy" id="869886"/>
    <lineage>
        <taxon>Archaea</taxon>
        <taxon>Methanobacteriati</taxon>
        <taxon>Methanobacteriota</taxon>
        <taxon>Stenosarchaea group</taxon>
        <taxon>Halobacteria</taxon>
        <taxon>Halobacteriales</taxon>
        <taxon>Haloarculaceae</taxon>
        <taxon>Halosimplex</taxon>
    </lineage>
</organism>
<dbReference type="KEGG" id="hpel:HZS54_01815"/>
<dbReference type="Pfam" id="PF09858">
    <property type="entry name" value="DUF2085"/>
    <property type="match status" value="1"/>
</dbReference>
<keyword evidence="4" id="KW-1185">Reference proteome</keyword>
<proteinExistence type="predicted"/>
<gene>
    <name evidence="3" type="ORF">HZS54_01815</name>
</gene>
<protein>
    <submittedName>
        <fullName evidence="3">DUF2085 domain-containing protein</fullName>
    </submittedName>
</protein>
<dbReference type="InterPro" id="IPR019206">
    <property type="entry name" value="DUF2085_TM"/>
</dbReference>
<name>A0A7D5PEP9_9EURY</name>
<feature type="transmembrane region" description="Helical" evidence="2">
    <location>
        <begin position="120"/>
        <end position="140"/>
    </location>
</feature>
<evidence type="ECO:0000256" key="2">
    <source>
        <dbReference type="SAM" id="Phobius"/>
    </source>
</evidence>
<reference evidence="3 4" key="1">
    <citation type="submission" date="2020-07" db="EMBL/GenBank/DDBJ databases">
        <title>Halosimplex litoreum sp. nov. and Halosimplex rubrum sp. nov., isolated from different salt environments.</title>
        <authorList>
            <person name="Cui H."/>
        </authorList>
    </citation>
    <scope>NUCLEOTIDE SEQUENCE [LARGE SCALE GENOMIC DNA]</scope>
    <source>
        <strain evidence="3 4">R2</strain>
    </source>
</reference>
<dbReference type="Proteomes" id="UP000509346">
    <property type="component" value="Chromosome"/>
</dbReference>
<evidence type="ECO:0000256" key="1">
    <source>
        <dbReference type="SAM" id="MobiDB-lite"/>
    </source>
</evidence>
<dbReference type="EMBL" id="CP058909">
    <property type="protein sequence ID" value="QLH84878.1"/>
    <property type="molecule type" value="Genomic_DNA"/>
</dbReference>
<evidence type="ECO:0000313" key="3">
    <source>
        <dbReference type="EMBL" id="QLH84878.1"/>
    </source>
</evidence>
<evidence type="ECO:0000313" key="4">
    <source>
        <dbReference type="Proteomes" id="UP000509346"/>
    </source>
</evidence>
<keyword evidence="2" id="KW-1133">Transmembrane helix</keyword>
<keyword evidence="2" id="KW-0472">Membrane</keyword>
<dbReference type="AlphaFoldDB" id="A0A7D5PEP9"/>
<sequence>MSPRATRSFAASTWTTEEPLADRSVRARELRTGLARTRRYLLSHHEPDGRYRCHRLAVGGRTVHLCARCSGVYPGILAGVALVLTDTAPAAWPWLVACSPAPALADWAATTFTPRRGLNAVRTASGALLGLGYGVAVPWFLTARPAWLLAVAAGYGGVAAALLVHSRAGSLDEGTDPDTDRDGGNASEDRSRGA</sequence>
<feature type="compositionally biased region" description="Basic and acidic residues" evidence="1">
    <location>
        <begin position="178"/>
        <end position="194"/>
    </location>
</feature>
<feature type="transmembrane region" description="Helical" evidence="2">
    <location>
        <begin position="146"/>
        <end position="164"/>
    </location>
</feature>